<gene>
    <name evidence="1" type="ORF">BO225_00555</name>
</gene>
<keyword evidence="2" id="KW-1185">Reference proteome</keyword>
<dbReference type="RefSeq" id="WP_076340358.1">
    <property type="nucleotide sequence ID" value="NZ_CAPDDE010000014.1"/>
</dbReference>
<organism evidence="1 2">
    <name type="scientific">Dubosiella newyorkensis</name>
    <dbReference type="NCBI Taxonomy" id="1862672"/>
    <lineage>
        <taxon>Bacteria</taxon>
        <taxon>Bacillati</taxon>
        <taxon>Bacillota</taxon>
        <taxon>Erysipelotrichia</taxon>
        <taxon>Erysipelotrichales</taxon>
        <taxon>Erysipelotrichaceae</taxon>
        <taxon>Dubosiella</taxon>
    </lineage>
</organism>
<sequence>MQPTLPPPTYIEVETSEERIDLKFHEKVDREKSQILINGKEWDQDWIDIHLSQTFELEFLLKDKQDQLLEQGVQTITGDRSAPQLILPVQDYLYINRSTSLPYSILDTDLKECAIYIDDVLYENDELIVEPEMKTVRWHLKDQAGNESSKILEIRPLIFPDYEQTGNNISITQQEDLEILKNGNPIKEETTTLENGINSFTLRSKHLLEEVEWINLSYDPIPLDASIDWENDRLFVQTSQTPQSFQVKINERVYSDMLSIPLPATTESQEFDIQIEMIDMDGNTWTSSQRLFILPLEQRPTIPEPIVQETPQSEYLPIVKEDSIEKPKIAPLVLTPPSVQKPKIPQKLLEIPNKTEPKQEILFFDQKMERIEDGDGAKTLRVRLPYKEGKEIKNVKWNDQVIQKEDIQYDTINSPYIEVKAKKAKNTIKVTYDDDKTTEVVSKNLILRKPTWKEQVQAAFESFFTWFRTWINWGK</sequence>
<protein>
    <submittedName>
        <fullName evidence="1">Uncharacterized protein</fullName>
    </submittedName>
</protein>
<dbReference type="STRING" id="1862672.BO225_00555"/>
<name>A0A1U7NQP4_9FIRM</name>
<dbReference type="GeneID" id="78274446"/>
<dbReference type="AlphaFoldDB" id="A0A1U7NQP4"/>
<comment type="caution">
    <text evidence="1">The sequence shown here is derived from an EMBL/GenBank/DDBJ whole genome shotgun (WGS) entry which is preliminary data.</text>
</comment>
<evidence type="ECO:0000313" key="2">
    <source>
        <dbReference type="Proteomes" id="UP000186705"/>
    </source>
</evidence>
<evidence type="ECO:0000313" key="1">
    <source>
        <dbReference type="EMBL" id="OLU47956.1"/>
    </source>
</evidence>
<dbReference type="Proteomes" id="UP000186705">
    <property type="component" value="Unassembled WGS sequence"/>
</dbReference>
<proteinExistence type="predicted"/>
<dbReference type="EMBL" id="MPKA01000021">
    <property type="protein sequence ID" value="OLU47956.1"/>
    <property type="molecule type" value="Genomic_DNA"/>
</dbReference>
<accession>A0A1U7NQP4</accession>
<reference evidence="1 2" key="1">
    <citation type="submission" date="2016-11" db="EMBL/GenBank/DDBJ databases">
        <title>Description of two novel members of the family Erysipelotrichaceae: Ileibacterium lipovorans gen. nov., sp. nov. and Dubosiella newyorkensis, gen. nov., sp. nov.</title>
        <authorList>
            <person name="Cox L.M."/>
            <person name="Sohn J."/>
            <person name="Tyrrell K.L."/>
            <person name="Citron D.M."/>
            <person name="Lawson P.A."/>
            <person name="Patel N.B."/>
            <person name="Iizumi T."/>
            <person name="Perez-Perez G.I."/>
            <person name="Goldstein E.J."/>
            <person name="Blaser M.J."/>
        </authorList>
    </citation>
    <scope>NUCLEOTIDE SEQUENCE [LARGE SCALE GENOMIC DNA]</scope>
    <source>
        <strain evidence="1 2">NYU-BL-A4</strain>
    </source>
</reference>